<gene>
    <name evidence="1" type="ORF">SMTD_LOCUS19775</name>
</gene>
<name>A0A183PZI9_9TREM</name>
<organism evidence="1 2">
    <name type="scientific">Schistosoma mattheei</name>
    <dbReference type="NCBI Taxonomy" id="31246"/>
    <lineage>
        <taxon>Eukaryota</taxon>
        <taxon>Metazoa</taxon>
        <taxon>Spiralia</taxon>
        <taxon>Lophotrochozoa</taxon>
        <taxon>Platyhelminthes</taxon>
        <taxon>Trematoda</taxon>
        <taxon>Digenea</taxon>
        <taxon>Strigeidida</taxon>
        <taxon>Schistosomatoidea</taxon>
        <taxon>Schistosomatidae</taxon>
        <taxon>Schistosoma</taxon>
    </lineage>
</organism>
<evidence type="ECO:0000313" key="2">
    <source>
        <dbReference type="Proteomes" id="UP000269396"/>
    </source>
</evidence>
<proteinExistence type="predicted"/>
<reference evidence="1 2" key="1">
    <citation type="submission" date="2018-11" db="EMBL/GenBank/DDBJ databases">
        <authorList>
            <consortium name="Pathogen Informatics"/>
        </authorList>
    </citation>
    <scope>NUCLEOTIDE SEQUENCE [LARGE SCALE GENOMIC DNA]</scope>
    <source>
        <strain>Denwood</strain>
        <strain evidence="2">Zambia</strain>
    </source>
</reference>
<sequence>MLCDLIDVSVCNGVLEIVLGFFSGLVLLLVIANIKASSTLR</sequence>
<dbReference type="EMBL" id="UZAL01042970">
    <property type="protein sequence ID" value="VDP80705.1"/>
    <property type="molecule type" value="Genomic_DNA"/>
</dbReference>
<accession>A0A183PZI9</accession>
<protein>
    <submittedName>
        <fullName evidence="1">Uncharacterized protein</fullName>
    </submittedName>
</protein>
<evidence type="ECO:0000313" key="1">
    <source>
        <dbReference type="EMBL" id="VDP80705.1"/>
    </source>
</evidence>
<dbReference type="AlphaFoldDB" id="A0A183PZI9"/>
<dbReference type="Proteomes" id="UP000269396">
    <property type="component" value="Unassembled WGS sequence"/>
</dbReference>
<keyword evidence="2" id="KW-1185">Reference proteome</keyword>